<comment type="caution">
    <text evidence="1">The sequence shown here is derived from an EMBL/GenBank/DDBJ whole genome shotgun (WGS) entry which is preliminary data.</text>
</comment>
<organism evidence="1 2">
    <name type="scientific">Colocasia esculenta</name>
    <name type="common">Wild taro</name>
    <name type="synonym">Arum esculentum</name>
    <dbReference type="NCBI Taxonomy" id="4460"/>
    <lineage>
        <taxon>Eukaryota</taxon>
        <taxon>Viridiplantae</taxon>
        <taxon>Streptophyta</taxon>
        <taxon>Embryophyta</taxon>
        <taxon>Tracheophyta</taxon>
        <taxon>Spermatophyta</taxon>
        <taxon>Magnoliopsida</taxon>
        <taxon>Liliopsida</taxon>
        <taxon>Araceae</taxon>
        <taxon>Aroideae</taxon>
        <taxon>Colocasieae</taxon>
        <taxon>Colocasia</taxon>
    </lineage>
</organism>
<reference evidence="1" key="1">
    <citation type="submission" date="2017-07" db="EMBL/GenBank/DDBJ databases">
        <title>Taro Niue Genome Assembly and Annotation.</title>
        <authorList>
            <person name="Atibalentja N."/>
            <person name="Keating K."/>
            <person name="Fields C.J."/>
        </authorList>
    </citation>
    <scope>NUCLEOTIDE SEQUENCE</scope>
    <source>
        <strain evidence="1">Niue_2</strain>
        <tissue evidence="1">Leaf</tissue>
    </source>
</reference>
<dbReference type="EMBL" id="NMUH01000865">
    <property type="protein sequence ID" value="MQL86025.1"/>
    <property type="molecule type" value="Genomic_DNA"/>
</dbReference>
<accession>A0A843UR15</accession>
<proteinExistence type="predicted"/>
<gene>
    <name evidence="1" type="ORF">Taro_018562</name>
</gene>
<keyword evidence="2" id="KW-1185">Reference proteome</keyword>
<evidence type="ECO:0000313" key="1">
    <source>
        <dbReference type="EMBL" id="MQL86025.1"/>
    </source>
</evidence>
<sequence>MRNADMRACIFFPSMIVGYLTTFPDNSMERIQQCIQAHLNVRNKEESMQISRVFTVCDYGCIQVIMVAYKCSLSKQTITLETTIRKGMRKCCWINYGVGEDGVDAVEMDIWKGFASK</sequence>
<name>A0A843UR15_COLES</name>
<feature type="non-terminal residue" evidence="1">
    <location>
        <position position="1"/>
    </location>
</feature>
<evidence type="ECO:0000313" key="2">
    <source>
        <dbReference type="Proteomes" id="UP000652761"/>
    </source>
</evidence>
<dbReference type="AlphaFoldDB" id="A0A843UR15"/>
<protein>
    <submittedName>
        <fullName evidence="1">Uncharacterized protein</fullName>
    </submittedName>
</protein>
<dbReference type="Proteomes" id="UP000652761">
    <property type="component" value="Unassembled WGS sequence"/>
</dbReference>